<gene>
    <name evidence="2" type="ORF">NEMVEDRAFT_v1g222246</name>
</gene>
<protein>
    <submittedName>
        <fullName evidence="2">Uncharacterized protein</fullName>
    </submittedName>
</protein>
<dbReference type="InParanoid" id="A7T4K2"/>
<reference evidence="2 3" key="1">
    <citation type="journal article" date="2007" name="Science">
        <title>Sea anemone genome reveals ancestral eumetazoan gene repertoire and genomic organization.</title>
        <authorList>
            <person name="Putnam N.H."/>
            <person name="Srivastava M."/>
            <person name="Hellsten U."/>
            <person name="Dirks B."/>
            <person name="Chapman J."/>
            <person name="Salamov A."/>
            <person name="Terry A."/>
            <person name="Shapiro H."/>
            <person name="Lindquist E."/>
            <person name="Kapitonov V.V."/>
            <person name="Jurka J."/>
            <person name="Genikhovich G."/>
            <person name="Grigoriev I.V."/>
            <person name="Lucas S.M."/>
            <person name="Steele R.E."/>
            <person name="Finnerty J.R."/>
            <person name="Technau U."/>
            <person name="Martindale M.Q."/>
            <person name="Rokhsar D.S."/>
        </authorList>
    </citation>
    <scope>NUCLEOTIDE SEQUENCE [LARGE SCALE GENOMIC DNA]</scope>
    <source>
        <strain evidence="3">CH2 X CH6</strain>
    </source>
</reference>
<dbReference type="HOGENOM" id="CLU_368938_0_0_1"/>
<dbReference type="Proteomes" id="UP000001593">
    <property type="component" value="Unassembled WGS sequence"/>
</dbReference>
<sequence length="755" mass="80954">MAVQATFQAMGLRSEKAVAAHLLLENAHESNLVSDISQVDYLAGNQGRTHLRPLEGLPTFVDDVYVFGYLRREDCVVQGGRLSCTTWEGGAAKNAVRRVSIAVHESIWRTPDGTRRGGHAHTSLVHTVATRERTEGSTIRETIARIEFDTGKKALAKWRELYPETEPAGLFVAKVDVSEVPMAELQAALPAFERQLLRKGYGLYTISGVLDRKTLVEHLCASEGFREQGDLAAAMRVAERDVPTVLANTDSVGKHVCTWVRTSAAGHTVQTKLYNKVVSNFEAGEVRESVGGHLADYVDCRTSTCGRPSYTRTCRPEGAPGSRGCEARLLEIQDAAFAEEWKRHAWAKLAEERRRYVAELQQLSQQRRAEGLAKLADLAARHEAYVEKSREAARAVEESLASGRSQSFQTEEGHQIHWNPIRVVAAPDPKRLATLQALAAKAQEHQTIDEAHQRGTLQEAPAPLPKNATKAVDLEPGEYVCRRFASATFRGAPRTYLFLAPAQEGGEATTDAETSTYGHFLEKEVEALGGVEALRKTQAPLLCNLSAERTTPQKKRDRRVALAALAAATTAALAAEQPTPEEPAAEQPTPEGDAAEQPTPEEPAAEQPTPGGNPAASAAAPIAEQSTPNEGAAPVAEQPMPEGNAAAPIAGQPAPEGDAAAPVEEQSTPEGDTTVPILGRSPPAAVPAEEQPTPVAEQTAPEGGIAAPVAGQPTPGGEPDAEQSASEDEAAAPKPVFCPSTNSERLFQFEHLFSL</sequence>
<accession>A7T4K2</accession>
<feature type="region of interest" description="Disordered" evidence="1">
    <location>
        <begin position="571"/>
        <end position="740"/>
    </location>
</feature>
<dbReference type="EMBL" id="DS470893">
    <property type="protein sequence ID" value="EDO29112.1"/>
    <property type="molecule type" value="Genomic_DNA"/>
</dbReference>
<keyword evidence="3" id="KW-1185">Reference proteome</keyword>
<evidence type="ECO:0000313" key="3">
    <source>
        <dbReference type="Proteomes" id="UP000001593"/>
    </source>
</evidence>
<feature type="compositionally biased region" description="Low complexity" evidence="1">
    <location>
        <begin position="585"/>
        <end position="598"/>
    </location>
</feature>
<evidence type="ECO:0000256" key="1">
    <source>
        <dbReference type="SAM" id="MobiDB-lite"/>
    </source>
</evidence>
<feature type="compositionally biased region" description="Acidic residues" evidence="1">
    <location>
        <begin position="719"/>
        <end position="730"/>
    </location>
</feature>
<dbReference type="AlphaFoldDB" id="A7T4K2"/>
<organism evidence="2 3">
    <name type="scientific">Nematostella vectensis</name>
    <name type="common">Starlet sea anemone</name>
    <dbReference type="NCBI Taxonomy" id="45351"/>
    <lineage>
        <taxon>Eukaryota</taxon>
        <taxon>Metazoa</taxon>
        <taxon>Cnidaria</taxon>
        <taxon>Anthozoa</taxon>
        <taxon>Hexacorallia</taxon>
        <taxon>Actiniaria</taxon>
        <taxon>Edwardsiidae</taxon>
        <taxon>Nematostella</taxon>
    </lineage>
</organism>
<proteinExistence type="predicted"/>
<feature type="compositionally biased region" description="Low complexity" evidence="1">
    <location>
        <begin position="605"/>
        <end position="623"/>
    </location>
</feature>
<evidence type="ECO:0000313" key="2">
    <source>
        <dbReference type="EMBL" id="EDO29112.1"/>
    </source>
</evidence>
<name>A7T4K2_NEMVE</name>